<evidence type="ECO:0000256" key="12">
    <source>
        <dbReference type="SAM" id="MobiDB-lite"/>
    </source>
</evidence>
<keyword evidence="16" id="KW-1185">Reference proteome</keyword>
<gene>
    <name evidence="15" type="ORF">MMAGJ_76110</name>
</gene>
<reference evidence="15 16" key="1">
    <citation type="journal article" date="2019" name="Emerg. Microbes Infect.">
        <title>Comprehensive subspecies identification of 175 nontuberculous mycobacteria species based on 7547 genomic profiles.</title>
        <authorList>
            <person name="Matsumoto Y."/>
            <person name="Kinjo T."/>
            <person name="Motooka D."/>
            <person name="Nabeya D."/>
            <person name="Jung N."/>
            <person name="Uechi K."/>
            <person name="Horii T."/>
            <person name="Iida T."/>
            <person name="Fujita J."/>
            <person name="Nakamura S."/>
        </authorList>
    </citation>
    <scope>NUCLEOTIDE SEQUENCE [LARGE SCALE GENOMIC DNA]</scope>
    <source>
        <strain evidence="15 16">JCM 12375</strain>
    </source>
</reference>
<dbReference type="InterPro" id="IPR000515">
    <property type="entry name" value="MetI-like"/>
</dbReference>
<dbReference type="SUPFAM" id="SSF161098">
    <property type="entry name" value="MetI-like"/>
    <property type="match status" value="1"/>
</dbReference>
<evidence type="ECO:0000259" key="13">
    <source>
        <dbReference type="PROSITE" id="PS50893"/>
    </source>
</evidence>
<dbReference type="InterPro" id="IPR017871">
    <property type="entry name" value="ABC_transporter-like_CS"/>
</dbReference>
<dbReference type="PANTHER" id="PTHR43166:SF30">
    <property type="entry name" value="METHIONINE IMPORT ATP-BINDING PROTEIN METN"/>
    <property type="match status" value="1"/>
</dbReference>
<evidence type="ECO:0000256" key="10">
    <source>
        <dbReference type="ARBA" id="ARBA00023136"/>
    </source>
</evidence>
<comment type="subcellular location">
    <subcellularLocation>
        <location evidence="11">Cell membrane</location>
        <topology evidence="11">Multi-pass membrane protein</topology>
    </subcellularLocation>
    <subcellularLocation>
        <location evidence="1">Membrane</location>
        <topology evidence="1">Multi-pass membrane protein</topology>
    </subcellularLocation>
</comment>
<dbReference type="CDD" id="cd06261">
    <property type="entry name" value="TM_PBP2"/>
    <property type="match status" value="1"/>
</dbReference>
<accession>A0ABM7I5W7</accession>
<dbReference type="Pfam" id="PF00528">
    <property type="entry name" value="BPD_transp_1"/>
    <property type="match status" value="1"/>
</dbReference>
<keyword evidence="9 11" id="KW-1133">Transmembrane helix</keyword>
<dbReference type="Proteomes" id="UP000465622">
    <property type="component" value="Chromosome"/>
</dbReference>
<dbReference type="InterPro" id="IPR003593">
    <property type="entry name" value="AAA+_ATPase"/>
</dbReference>
<protein>
    <recommendedName>
        <fullName evidence="17">ATP-binding cassette domain-containing protein</fullName>
    </recommendedName>
</protein>
<keyword evidence="3" id="KW-1003">Cell membrane</keyword>
<dbReference type="PROSITE" id="PS00211">
    <property type="entry name" value="ABC_TRANSPORTER_1"/>
    <property type="match status" value="1"/>
</dbReference>
<evidence type="ECO:0000313" key="16">
    <source>
        <dbReference type="Proteomes" id="UP000465622"/>
    </source>
</evidence>
<dbReference type="PROSITE" id="PS50893">
    <property type="entry name" value="ABC_TRANSPORTER_2"/>
    <property type="match status" value="1"/>
</dbReference>
<dbReference type="SMART" id="SM00382">
    <property type="entry name" value="AAA"/>
    <property type="match status" value="1"/>
</dbReference>
<evidence type="ECO:0000256" key="4">
    <source>
        <dbReference type="ARBA" id="ARBA00022692"/>
    </source>
</evidence>
<evidence type="ECO:0000256" key="9">
    <source>
        <dbReference type="ARBA" id="ARBA00022989"/>
    </source>
</evidence>
<evidence type="ECO:0000256" key="8">
    <source>
        <dbReference type="ARBA" id="ARBA00022970"/>
    </source>
</evidence>
<keyword evidence="2 11" id="KW-0813">Transport</keyword>
<dbReference type="PANTHER" id="PTHR43166">
    <property type="entry name" value="AMINO ACID IMPORT ATP-BINDING PROTEIN"/>
    <property type="match status" value="1"/>
</dbReference>
<sequence>MAPGSFDQNDLYPVMAALDYVDSIAAGPCARLTVAARDISVPTRRAPVIEIENLTKRFGDRTVLDDISLSVASGEILAVVGPSGAGKSTLSRCVSFLERPSSGTVRVDGKDFTRLDGDALIAARRNIGVIFQSAPLLRRRTVAQNVALPLEYLRATDDSIDKRVTELLDRVDLSDRSGYFPAQLSGGQKQRVGIARALALRPSVLLSDEATAGLDPTTTKSILALLSHLRDEFGLSVILITHEMEVVREIADSVARIDAGRIVESGPVTDIILDPDSSLARELLPDRPSVPLDAPGDIWEVSYASRQVPLDWLHRRRIRPGHLGHPDQRAVGQRRGHPRRRGRPRGAGDLTFGPRRFHELPAGPRPTRASRCPRRRQGRCVITYAAQEDFSTPWRHVPDLLLPAYGETWLMVGITMVLVVLIGTPLGLILHNTSELGLQPNPRVFAVLNTIVNIGRSLPFLILMAAIIPVTRFIVGTTIGIPAAIVPMTTAGVPFFARLVQNAVREVRSDVTDMGQASGGTTLQVIRTIQLAEALPALAGALTVNTIAMIEYSAIAGSIGAGGVGNLAITYGYNRFDDNIMIATAVSLIITIQIVQFAGDRVVKALTR</sequence>
<evidence type="ECO:0000256" key="3">
    <source>
        <dbReference type="ARBA" id="ARBA00022475"/>
    </source>
</evidence>
<comment type="similarity">
    <text evidence="11">Belongs to the binding-protein-dependent transport system permease family.</text>
</comment>
<name>A0ABM7I5W7_MYCME</name>
<dbReference type="EMBL" id="AP022567">
    <property type="protein sequence ID" value="BBX38329.1"/>
    <property type="molecule type" value="Genomic_DNA"/>
</dbReference>
<feature type="transmembrane region" description="Helical" evidence="11">
    <location>
        <begin position="409"/>
        <end position="432"/>
    </location>
</feature>
<evidence type="ECO:0000256" key="11">
    <source>
        <dbReference type="RuleBase" id="RU363032"/>
    </source>
</evidence>
<evidence type="ECO:0008006" key="17">
    <source>
        <dbReference type="Google" id="ProtNLM"/>
    </source>
</evidence>
<dbReference type="Pfam" id="PF00005">
    <property type="entry name" value="ABC_tran"/>
    <property type="match status" value="1"/>
</dbReference>
<proteinExistence type="inferred from homology"/>
<dbReference type="InterPro" id="IPR027417">
    <property type="entry name" value="P-loop_NTPase"/>
</dbReference>
<feature type="transmembrane region" description="Helical" evidence="11">
    <location>
        <begin position="552"/>
        <end position="573"/>
    </location>
</feature>
<evidence type="ECO:0000256" key="6">
    <source>
        <dbReference type="ARBA" id="ARBA00022840"/>
    </source>
</evidence>
<keyword evidence="5" id="KW-0547">Nucleotide-binding</keyword>
<evidence type="ECO:0000259" key="14">
    <source>
        <dbReference type="PROSITE" id="PS50928"/>
    </source>
</evidence>
<feature type="domain" description="ABC transporter" evidence="13">
    <location>
        <begin position="49"/>
        <end position="284"/>
    </location>
</feature>
<feature type="compositionally biased region" description="Basic residues" evidence="12">
    <location>
        <begin position="332"/>
        <end position="344"/>
    </location>
</feature>
<evidence type="ECO:0000256" key="1">
    <source>
        <dbReference type="ARBA" id="ARBA00004141"/>
    </source>
</evidence>
<evidence type="ECO:0000256" key="2">
    <source>
        <dbReference type="ARBA" id="ARBA00022448"/>
    </source>
</evidence>
<evidence type="ECO:0000313" key="15">
    <source>
        <dbReference type="EMBL" id="BBX38329.1"/>
    </source>
</evidence>
<dbReference type="SUPFAM" id="SSF52540">
    <property type="entry name" value="P-loop containing nucleoside triphosphate hydrolases"/>
    <property type="match status" value="1"/>
</dbReference>
<dbReference type="InterPro" id="IPR003439">
    <property type="entry name" value="ABC_transporter-like_ATP-bd"/>
</dbReference>
<keyword evidence="6" id="KW-0067">ATP-binding</keyword>
<feature type="transmembrane region" description="Helical" evidence="11">
    <location>
        <begin position="579"/>
        <end position="599"/>
    </location>
</feature>
<keyword evidence="8" id="KW-0029">Amino-acid transport</keyword>
<keyword evidence="4 11" id="KW-0812">Transmembrane</keyword>
<keyword evidence="7" id="KW-1278">Translocase</keyword>
<feature type="domain" description="ABC transmembrane type-1" evidence="14">
    <location>
        <begin position="405"/>
        <end position="599"/>
    </location>
</feature>
<organism evidence="15 16">
    <name type="scientific">Mycolicibacterium mageritense</name>
    <name type="common">Mycobacterium mageritense</name>
    <dbReference type="NCBI Taxonomy" id="53462"/>
    <lineage>
        <taxon>Bacteria</taxon>
        <taxon>Bacillati</taxon>
        <taxon>Actinomycetota</taxon>
        <taxon>Actinomycetes</taxon>
        <taxon>Mycobacteriales</taxon>
        <taxon>Mycobacteriaceae</taxon>
        <taxon>Mycolicibacterium</taxon>
    </lineage>
</organism>
<keyword evidence="10 11" id="KW-0472">Membrane</keyword>
<feature type="region of interest" description="Disordered" evidence="12">
    <location>
        <begin position="319"/>
        <end position="374"/>
    </location>
</feature>
<dbReference type="Gene3D" id="1.10.3720.10">
    <property type="entry name" value="MetI-like"/>
    <property type="match status" value="1"/>
</dbReference>
<dbReference type="InterPro" id="IPR035906">
    <property type="entry name" value="MetI-like_sf"/>
</dbReference>
<dbReference type="InterPro" id="IPR050086">
    <property type="entry name" value="MetN_ABC_transporter-like"/>
</dbReference>
<feature type="transmembrane region" description="Helical" evidence="11">
    <location>
        <begin position="444"/>
        <end position="468"/>
    </location>
</feature>
<dbReference type="Gene3D" id="3.40.50.300">
    <property type="entry name" value="P-loop containing nucleotide triphosphate hydrolases"/>
    <property type="match status" value="1"/>
</dbReference>
<dbReference type="PROSITE" id="PS50928">
    <property type="entry name" value="ABC_TM1"/>
    <property type="match status" value="1"/>
</dbReference>
<evidence type="ECO:0000256" key="7">
    <source>
        <dbReference type="ARBA" id="ARBA00022967"/>
    </source>
</evidence>
<evidence type="ECO:0000256" key="5">
    <source>
        <dbReference type="ARBA" id="ARBA00022741"/>
    </source>
</evidence>
<feature type="transmembrane region" description="Helical" evidence="11">
    <location>
        <begin position="474"/>
        <end position="497"/>
    </location>
</feature>